<dbReference type="Pfam" id="PF13420">
    <property type="entry name" value="Acetyltransf_4"/>
    <property type="match status" value="1"/>
</dbReference>
<organism evidence="2 3">
    <name type="scientific">Insolitispirillum peregrinum</name>
    <dbReference type="NCBI Taxonomy" id="80876"/>
    <lineage>
        <taxon>Bacteria</taxon>
        <taxon>Pseudomonadati</taxon>
        <taxon>Pseudomonadota</taxon>
        <taxon>Alphaproteobacteria</taxon>
        <taxon>Rhodospirillales</taxon>
        <taxon>Novispirillaceae</taxon>
        <taxon>Insolitispirillum</taxon>
    </lineage>
</organism>
<sequence>MISHPVILRSATPDDLPEITRLYGHYVTTSTATFDTEPPSVEKIAGRMAAIRQIKAPFLVAEVDGELAGYAYATAYRPRPAYAGTVENSLYLAPHHTGRGLGRLLLNHLIADCQQTGFRQMIAVVAGSDNIASLALHQSCGFVVAGRLTNVGYKFDRWLDTTLLQRAL</sequence>
<gene>
    <name evidence="2" type="ORF">SAMN05421779_104493</name>
</gene>
<dbReference type="AlphaFoldDB" id="A0A1N7N1R7"/>
<evidence type="ECO:0000259" key="1">
    <source>
        <dbReference type="PROSITE" id="PS51186"/>
    </source>
</evidence>
<dbReference type="RefSeq" id="WP_076400894.1">
    <property type="nucleotide sequence ID" value="NZ_FTOA01000004.1"/>
</dbReference>
<feature type="domain" description="N-acetyltransferase" evidence="1">
    <location>
        <begin position="6"/>
        <end position="164"/>
    </location>
</feature>
<proteinExistence type="predicted"/>
<evidence type="ECO:0000313" key="3">
    <source>
        <dbReference type="Proteomes" id="UP000185678"/>
    </source>
</evidence>
<dbReference type="Proteomes" id="UP000185678">
    <property type="component" value="Unassembled WGS sequence"/>
</dbReference>
<dbReference type="SUPFAM" id="SSF55729">
    <property type="entry name" value="Acyl-CoA N-acyltransferases (Nat)"/>
    <property type="match status" value="1"/>
</dbReference>
<dbReference type="GO" id="GO:0016747">
    <property type="term" value="F:acyltransferase activity, transferring groups other than amino-acyl groups"/>
    <property type="evidence" value="ECO:0007669"/>
    <property type="project" value="InterPro"/>
</dbReference>
<name>A0A1N7N1R7_9PROT</name>
<reference evidence="2 3" key="1">
    <citation type="submission" date="2017-01" db="EMBL/GenBank/DDBJ databases">
        <authorList>
            <person name="Mah S.A."/>
            <person name="Swanson W.J."/>
            <person name="Moy G.W."/>
            <person name="Vacquier V.D."/>
        </authorList>
    </citation>
    <scope>NUCLEOTIDE SEQUENCE [LARGE SCALE GENOMIC DNA]</scope>
    <source>
        <strain evidence="2 3">DSM 11589</strain>
    </source>
</reference>
<accession>A0A1N7N1R7</accession>
<dbReference type="InterPro" id="IPR016181">
    <property type="entry name" value="Acyl_CoA_acyltransferase"/>
</dbReference>
<dbReference type="InterPro" id="IPR000182">
    <property type="entry name" value="GNAT_dom"/>
</dbReference>
<dbReference type="OrthoDB" id="5459937at2"/>
<dbReference type="PANTHER" id="PTHR43072">
    <property type="entry name" value="N-ACETYLTRANSFERASE"/>
    <property type="match status" value="1"/>
</dbReference>
<dbReference type="Gene3D" id="3.40.630.30">
    <property type="match status" value="1"/>
</dbReference>
<keyword evidence="2" id="KW-0808">Transferase</keyword>
<dbReference type="EMBL" id="FTOA01000004">
    <property type="protein sequence ID" value="SIS92208.1"/>
    <property type="molecule type" value="Genomic_DNA"/>
</dbReference>
<dbReference type="PANTHER" id="PTHR43072:SF8">
    <property type="entry name" value="ACYLTRANSFERASE FABY-RELATED"/>
    <property type="match status" value="1"/>
</dbReference>
<protein>
    <submittedName>
        <fullName evidence="2">Phosphinothricin acetyltransferase</fullName>
    </submittedName>
</protein>
<evidence type="ECO:0000313" key="2">
    <source>
        <dbReference type="EMBL" id="SIS92208.1"/>
    </source>
</evidence>
<dbReference type="PROSITE" id="PS51186">
    <property type="entry name" value="GNAT"/>
    <property type="match status" value="1"/>
</dbReference>
<keyword evidence="3" id="KW-1185">Reference proteome</keyword>
<dbReference type="STRING" id="80876.SAMN05421779_104493"/>
<dbReference type="CDD" id="cd04301">
    <property type="entry name" value="NAT_SF"/>
    <property type="match status" value="1"/>
</dbReference>